<dbReference type="EMBL" id="MQUA01000013">
    <property type="protein sequence ID" value="PQB07724.1"/>
    <property type="molecule type" value="Genomic_DNA"/>
</dbReference>
<keyword evidence="3" id="KW-0732">Signal</keyword>
<proteinExistence type="inferred from homology"/>
<comment type="subcellular location">
    <subcellularLocation>
        <location evidence="1">Cell outer membrane</location>
    </subcellularLocation>
</comment>
<comment type="caution">
    <text evidence="8">The sequence shown here is derived from an EMBL/GenBank/DDBJ whole genome shotgun (WGS) entry which is preliminary data.</text>
</comment>
<dbReference type="Gene3D" id="1.25.40.390">
    <property type="match status" value="1"/>
</dbReference>
<gene>
    <name evidence="8" type="ORF">BST83_11570</name>
</gene>
<dbReference type="InterPro" id="IPR033985">
    <property type="entry name" value="SusD-like_N"/>
</dbReference>
<evidence type="ECO:0000256" key="3">
    <source>
        <dbReference type="ARBA" id="ARBA00022729"/>
    </source>
</evidence>
<evidence type="ECO:0000259" key="6">
    <source>
        <dbReference type="Pfam" id="PF07980"/>
    </source>
</evidence>
<dbReference type="AlphaFoldDB" id="A0A2S7KYH2"/>
<feature type="domain" description="SusD-like N-terminal" evidence="7">
    <location>
        <begin position="98"/>
        <end position="226"/>
    </location>
</feature>
<accession>A0A2S7KYH2</accession>
<dbReference type="GO" id="GO:0009279">
    <property type="term" value="C:cell outer membrane"/>
    <property type="evidence" value="ECO:0007669"/>
    <property type="project" value="UniProtKB-SubCell"/>
</dbReference>
<dbReference type="Pfam" id="PF07980">
    <property type="entry name" value="SusD_RagB"/>
    <property type="match status" value="1"/>
</dbReference>
<reference evidence="8 9" key="1">
    <citation type="submission" date="2016-11" db="EMBL/GenBank/DDBJ databases">
        <title>Trade-off between light-utilization and light-protection in marine flavobacteria.</title>
        <authorList>
            <person name="Kumagai Y."/>
        </authorList>
    </citation>
    <scope>NUCLEOTIDE SEQUENCE [LARGE SCALE GENOMIC DNA]</scope>
    <source>
        <strain evidence="8 9">ATCC 700397</strain>
    </source>
</reference>
<dbReference type="Pfam" id="PF14322">
    <property type="entry name" value="SusD-like_3"/>
    <property type="match status" value="1"/>
</dbReference>
<comment type="similarity">
    <text evidence="2">Belongs to the SusD family.</text>
</comment>
<keyword evidence="9" id="KW-1185">Reference proteome</keyword>
<dbReference type="SUPFAM" id="SSF48452">
    <property type="entry name" value="TPR-like"/>
    <property type="match status" value="1"/>
</dbReference>
<name>A0A2S7KYH2_9FLAO</name>
<evidence type="ECO:0000256" key="4">
    <source>
        <dbReference type="ARBA" id="ARBA00023136"/>
    </source>
</evidence>
<evidence type="ECO:0000313" key="9">
    <source>
        <dbReference type="Proteomes" id="UP000239522"/>
    </source>
</evidence>
<evidence type="ECO:0000259" key="7">
    <source>
        <dbReference type="Pfam" id="PF14322"/>
    </source>
</evidence>
<sequence length="598" mass="68283">MLLIFGCEEYLDIPPEAAITEDQIFGEYLNFQGFQDILLRNIVDYNRHGARASHSVGGEALSPEGQSVDQANRGNYGYIVENRGIYPAAESQLFLGGLYLRFFENIRVANMCLMQLESERETQLTQEQKNWIKGQALFFRGYYYYEIIRGFGSMPYIDEVISSENQNMQRYWTYEKDGKTYRNTQACFERIAEDFQEASTLLPSVWPTPNQNYGRPTSVVCLGFKAKTLQFSASPLFNEEATGSLSYNTELLDRSAQACIETINLAKSIIGRQPEGMPVVNADGLTPWENYRQVFTTSNGVQPGTQEVLFSRPFQVTGPNPVSQSAARSHSIRQLTGQQAASGSQMYLDKFEMSDGSRYSLDYDDDPLRRWDDRDKRFRFTFYVHNDRIDNVTLNLSDAKMKEDDTKNSNAMRKYLDEGVTRTNPKQASYSTPLLRLSDIYLTYAEAVYESTGSYTASALGSSMSAEDAVNIVRRRAGQPDVATVLPFYAGNPLPRSCELSTDSPFRLLYRNERNVELAYEGVYWFDIRRWKRAGLKDGIQIQSLRFDLASGNTNTIDDNSVRREDNQPYVFKNQHYLLPFPVSITRFSLDFPQNPGW</sequence>
<dbReference type="Proteomes" id="UP000239522">
    <property type="component" value="Unassembled WGS sequence"/>
</dbReference>
<evidence type="ECO:0000256" key="2">
    <source>
        <dbReference type="ARBA" id="ARBA00006275"/>
    </source>
</evidence>
<evidence type="ECO:0000256" key="5">
    <source>
        <dbReference type="ARBA" id="ARBA00023237"/>
    </source>
</evidence>
<evidence type="ECO:0000313" key="8">
    <source>
        <dbReference type="EMBL" id="PQB07724.1"/>
    </source>
</evidence>
<organism evidence="8 9">
    <name type="scientific">Polaribacter filamentus</name>
    <dbReference type="NCBI Taxonomy" id="53483"/>
    <lineage>
        <taxon>Bacteria</taxon>
        <taxon>Pseudomonadati</taxon>
        <taxon>Bacteroidota</taxon>
        <taxon>Flavobacteriia</taxon>
        <taxon>Flavobacteriales</taxon>
        <taxon>Flavobacteriaceae</taxon>
    </lineage>
</organism>
<dbReference type="InterPro" id="IPR011990">
    <property type="entry name" value="TPR-like_helical_dom_sf"/>
</dbReference>
<protein>
    <recommendedName>
        <fullName evidence="10">RagB/SusD family nutrient uptake outer membrane protein</fullName>
    </recommendedName>
</protein>
<feature type="domain" description="RagB/SusD" evidence="6">
    <location>
        <begin position="340"/>
        <end position="598"/>
    </location>
</feature>
<keyword evidence="5" id="KW-0998">Cell outer membrane</keyword>
<keyword evidence="4" id="KW-0472">Membrane</keyword>
<dbReference type="InterPro" id="IPR012944">
    <property type="entry name" value="SusD_RagB_dom"/>
</dbReference>
<evidence type="ECO:0008006" key="10">
    <source>
        <dbReference type="Google" id="ProtNLM"/>
    </source>
</evidence>
<evidence type="ECO:0000256" key="1">
    <source>
        <dbReference type="ARBA" id="ARBA00004442"/>
    </source>
</evidence>